<name>A0A1E7K4P1_9ACTN</name>
<protein>
    <submittedName>
        <fullName evidence="1">Uncharacterized protein</fullName>
    </submittedName>
</protein>
<dbReference type="AlphaFoldDB" id="A0A1E7K4P1"/>
<dbReference type="PATRIC" id="fig|943816.4.peg.2431"/>
<reference evidence="1 2" key="1">
    <citation type="journal article" date="2016" name="Front. Microbiol.">
        <title>Comparative Genomics Analysis of Streptomyces Species Reveals Their Adaptation to the Marine Environment and Their Diversity at the Genomic Level.</title>
        <authorList>
            <person name="Tian X."/>
            <person name="Zhang Z."/>
            <person name="Yang T."/>
            <person name="Chen M."/>
            <person name="Li J."/>
            <person name="Chen F."/>
            <person name="Yang J."/>
            <person name="Li W."/>
            <person name="Zhang B."/>
            <person name="Zhang Z."/>
            <person name="Wu J."/>
            <person name="Zhang C."/>
            <person name="Long L."/>
            <person name="Xiao J."/>
        </authorList>
    </citation>
    <scope>NUCLEOTIDE SEQUENCE [LARGE SCALE GENOMIC DNA]</scope>
    <source>
        <strain evidence="1 2">SCSIO M10379</strain>
    </source>
</reference>
<accession>A0A1E7K4P1</accession>
<dbReference type="RefSeq" id="WP_019357279.1">
    <property type="nucleotide sequence ID" value="NZ_LJGV01000022.1"/>
</dbReference>
<organism evidence="1 2">
    <name type="scientific">Streptomyces qinglanensis</name>
    <dbReference type="NCBI Taxonomy" id="943816"/>
    <lineage>
        <taxon>Bacteria</taxon>
        <taxon>Bacillati</taxon>
        <taxon>Actinomycetota</taxon>
        <taxon>Actinomycetes</taxon>
        <taxon>Kitasatosporales</taxon>
        <taxon>Streptomycetaceae</taxon>
        <taxon>Streptomyces</taxon>
    </lineage>
</organism>
<dbReference type="EMBL" id="LJGV01000022">
    <property type="protein sequence ID" value="OEU98897.1"/>
    <property type="molecule type" value="Genomic_DNA"/>
</dbReference>
<evidence type="ECO:0000313" key="2">
    <source>
        <dbReference type="Proteomes" id="UP000175829"/>
    </source>
</evidence>
<gene>
    <name evidence="1" type="ORF">AN217_14910</name>
</gene>
<comment type="caution">
    <text evidence="1">The sequence shown here is derived from an EMBL/GenBank/DDBJ whole genome shotgun (WGS) entry which is preliminary data.</text>
</comment>
<evidence type="ECO:0000313" key="1">
    <source>
        <dbReference type="EMBL" id="OEU98897.1"/>
    </source>
</evidence>
<proteinExistence type="predicted"/>
<dbReference type="Proteomes" id="UP000175829">
    <property type="component" value="Unassembled WGS sequence"/>
</dbReference>
<sequence>MHLAHHLAALDGLRADPAARTAVLRTADPHPDGDAVELLEAEREVRADHEALLVLLSRRWGEPETVDLGPHLLAAAEGAALPEPERTVCWRVAELAVWTVGDRWVGVGLARCGEDIPLQLLAAAGERGRSAPSVLG</sequence>